<dbReference type="InterPro" id="IPR027795">
    <property type="entry name" value="CASTOR_ACT_dom"/>
</dbReference>
<sequence length="129" mass="14780">MNRNSFPYLKLLEDTYSLCKVSNEFDIRSTTSQIFCTIKESGVTTLIYKQDQIADGNFLDVSHGWKVLRVEAKLEFSQTGILYSIIAPLSKAEISILVVSSFDTDYIFFKEENFDNALDVLRIEGYQII</sequence>
<evidence type="ECO:0000259" key="1">
    <source>
        <dbReference type="Pfam" id="PF13840"/>
    </source>
</evidence>
<evidence type="ECO:0000313" key="2">
    <source>
        <dbReference type="EMBL" id="SDJ11438.1"/>
    </source>
</evidence>
<organism evidence="2 3">
    <name type="scientific">Alteribacillus bidgolensis</name>
    <dbReference type="NCBI Taxonomy" id="930129"/>
    <lineage>
        <taxon>Bacteria</taxon>
        <taxon>Bacillati</taxon>
        <taxon>Bacillota</taxon>
        <taxon>Bacilli</taxon>
        <taxon>Bacillales</taxon>
        <taxon>Bacillaceae</taxon>
        <taxon>Alteribacillus</taxon>
    </lineage>
</organism>
<dbReference type="InterPro" id="IPR045865">
    <property type="entry name" value="ACT-like_dom_sf"/>
</dbReference>
<dbReference type="PIRSF" id="PIRSF008459">
    <property type="entry name" value="UCP008459"/>
    <property type="match status" value="1"/>
</dbReference>
<dbReference type="RefSeq" id="WP_091588100.1">
    <property type="nucleotide sequence ID" value="NZ_FNDU01000024.1"/>
</dbReference>
<dbReference type="PANTHER" id="PTHR31131:SF6">
    <property type="entry name" value="CASTOR ACT DOMAIN-CONTAINING PROTEIN"/>
    <property type="match status" value="1"/>
</dbReference>
<dbReference type="OrthoDB" id="5615858at2"/>
<dbReference type="AlphaFoldDB" id="A0A1G8R3C0"/>
<evidence type="ECO:0000313" key="3">
    <source>
        <dbReference type="Proteomes" id="UP000199017"/>
    </source>
</evidence>
<name>A0A1G8R3C0_9BACI</name>
<dbReference type="PANTHER" id="PTHR31131">
    <property type="entry name" value="CHROMOSOME 1, WHOLE GENOME SHOTGUN SEQUENCE"/>
    <property type="match status" value="1"/>
</dbReference>
<dbReference type="InterPro" id="IPR051719">
    <property type="entry name" value="CASTOR_mTORC1"/>
</dbReference>
<dbReference type="EMBL" id="FNDU01000024">
    <property type="protein sequence ID" value="SDJ11438.1"/>
    <property type="molecule type" value="Genomic_DNA"/>
</dbReference>
<dbReference type="InterPro" id="IPR016540">
    <property type="entry name" value="UCP008459"/>
</dbReference>
<reference evidence="2 3" key="1">
    <citation type="submission" date="2016-10" db="EMBL/GenBank/DDBJ databases">
        <authorList>
            <person name="de Groot N.N."/>
        </authorList>
    </citation>
    <scope>NUCLEOTIDE SEQUENCE [LARGE SCALE GENOMIC DNA]</scope>
    <source>
        <strain evidence="3">P4B,CCM 7963,CECT 7998,DSM 25260,IBRC-M 10614,KCTC 13821</strain>
    </source>
</reference>
<accession>A0A1G8R3C0</accession>
<keyword evidence="3" id="KW-1185">Reference proteome</keyword>
<gene>
    <name evidence="2" type="ORF">SAMN05216352_12423</name>
</gene>
<dbReference type="Proteomes" id="UP000199017">
    <property type="component" value="Unassembled WGS sequence"/>
</dbReference>
<proteinExistence type="predicted"/>
<protein>
    <recommendedName>
        <fullName evidence="1">CASTOR ACT domain-containing protein</fullName>
    </recommendedName>
</protein>
<dbReference type="Pfam" id="PF13840">
    <property type="entry name" value="ACT_7"/>
    <property type="match status" value="1"/>
</dbReference>
<feature type="domain" description="CASTOR ACT" evidence="1">
    <location>
        <begin position="62"/>
        <end position="122"/>
    </location>
</feature>
<dbReference type="SUPFAM" id="SSF55021">
    <property type="entry name" value="ACT-like"/>
    <property type="match status" value="1"/>
</dbReference>
<dbReference type="STRING" id="930129.SAMN05216352_12423"/>
<dbReference type="Gene3D" id="3.30.2130.10">
    <property type="entry name" value="VC0802-like"/>
    <property type="match status" value="1"/>
</dbReference>